<dbReference type="EMBL" id="CAJEWN010000026">
    <property type="protein sequence ID" value="CAD2141062.1"/>
    <property type="molecule type" value="Genomic_DNA"/>
</dbReference>
<reference evidence="1 2" key="1">
    <citation type="submission" date="2020-08" db="EMBL/GenBank/DDBJ databases">
        <authorList>
            <person name="Koutsovoulos G."/>
            <person name="Danchin GJ E."/>
        </authorList>
    </citation>
    <scope>NUCLEOTIDE SEQUENCE [LARGE SCALE GENOMIC DNA]</scope>
</reference>
<evidence type="ECO:0000313" key="1">
    <source>
        <dbReference type="EMBL" id="CAD2141062.1"/>
    </source>
</evidence>
<dbReference type="AlphaFoldDB" id="A0A6V7U1Y6"/>
<dbReference type="Proteomes" id="UP000580250">
    <property type="component" value="Unassembled WGS sequence"/>
</dbReference>
<comment type="caution">
    <text evidence="1">The sequence shown here is derived from an EMBL/GenBank/DDBJ whole genome shotgun (WGS) entry which is preliminary data.</text>
</comment>
<organism evidence="1 2">
    <name type="scientific">Meloidogyne enterolobii</name>
    <name type="common">Root-knot nematode worm</name>
    <name type="synonym">Meloidogyne mayaguensis</name>
    <dbReference type="NCBI Taxonomy" id="390850"/>
    <lineage>
        <taxon>Eukaryota</taxon>
        <taxon>Metazoa</taxon>
        <taxon>Ecdysozoa</taxon>
        <taxon>Nematoda</taxon>
        <taxon>Chromadorea</taxon>
        <taxon>Rhabditida</taxon>
        <taxon>Tylenchina</taxon>
        <taxon>Tylenchomorpha</taxon>
        <taxon>Tylenchoidea</taxon>
        <taxon>Meloidogynidae</taxon>
        <taxon>Meloidogyninae</taxon>
        <taxon>Meloidogyne</taxon>
    </lineage>
</organism>
<accession>A0A6V7U1Y6</accession>
<gene>
    <name evidence="1" type="ORF">MENT_LOCUS6736</name>
</gene>
<proteinExistence type="predicted"/>
<evidence type="ECO:0000313" key="2">
    <source>
        <dbReference type="Proteomes" id="UP000580250"/>
    </source>
</evidence>
<protein>
    <submittedName>
        <fullName evidence="1">Uncharacterized protein</fullName>
    </submittedName>
</protein>
<name>A0A6V7U1Y6_MELEN</name>
<sequence>MTGLLASVAGEMKLYNGAPTSQVADDINQAWFLAHFMNLIMKGFISHSQHPQAEVSIQRSMMRHAWRF</sequence>